<protein>
    <submittedName>
        <fullName evidence="2">Uncharacterized protein</fullName>
    </submittedName>
</protein>
<evidence type="ECO:0000313" key="2">
    <source>
        <dbReference type="EMBL" id="UTQ78162.1"/>
    </source>
</evidence>
<reference evidence="2" key="1">
    <citation type="submission" date="2022-05" db="EMBL/GenBank/DDBJ databases">
        <title>Complete genome sequence of Aeromonas phage JELG-KS1.</title>
        <authorList>
            <person name="Svanberga K."/>
            <person name="Dislers A."/>
            <person name="Kazaks A."/>
            <person name="Zrelovs N."/>
        </authorList>
    </citation>
    <scope>NUCLEOTIDE SEQUENCE</scope>
</reference>
<name>A0A9E7T0Y5_9CAUD</name>
<sequence length="138" mass="14780">MRKLLTVGRIGLSAMLTGCHDPQPQLPAPVQKVFDKDGNPITMPQAGDDSGFSGTEMLMGAAAGALVGNMMGKSSASSKAPRTVVRETTIIQKVAKPKPSWQPKKPNYMSQPRKPPSKFTSGSTFKSSTRSFSSGRRR</sequence>
<proteinExistence type="predicted"/>
<dbReference type="Proteomes" id="UP001060072">
    <property type="component" value="Segment"/>
</dbReference>
<keyword evidence="3" id="KW-1185">Reference proteome</keyword>
<evidence type="ECO:0000313" key="3">
    <source>
        <dbReference type="Proteomes" id="UP001060072"/>
    </source>
</evidence>
<feature type="compositionally biased region" description="Low complexity" evidence="1">
    <location>
        <begin position="117"/>
        <end position="138"/>
    </location>
</feature>
<dbReference type="EMBL" id="ON604651">
    <property type="protein sequence ID" value="UTQ78162.1"/>
    <property type="molecule type" value="Genomic_DNA"/>
</dbReference>
<accession>A0A9E7T0Y5</accession>
<feature type="region of interest" description="Disordered" evidence="1">
    <location>
        <begin position="72"/>
        <end position="138"/>
    </location>
</feature>
<organism evidence="2 3">
    <name type="scientific">Aeromonas phage JELG-KS1</name>
    <dbReference type="NCBI Taxonomy" id="2951233"/>
    <lineage>
        <taxon>Viruses</taxon>
        <taxon>Duplodnaviria</taxon>
        <taxon>Heunggongvirae</taxon>
        <taxon>Uroviricota</taxon>
        <taxon>Caudoviricetes</taxon>
        <taxon>Autographivirales</taxon>
        <taxon>Autotranscriptaviridae</taxon>
        <taxon>Studiervirinae</taxon>
        <taxon>Jelgvirus</taxon>
        <taxon>Jelgvirus JELGKS1</taxon>
    </lineage>
</organism>
<evidence type="ECO:0000256" key="1">
    <source>
        <dbReference type="SAM" id="MobiDB-lite"/>
    </source>
</evidence>